<evidence type="ECO:0000313" key="2">
    <source>
        <dbReference type="Proteomes" id="UP000683507"/>
    </source>
</evidence>
<reference evidence="1" key="1">
    <citation type="submission" date="2021-04" db="EMBL/GenBank/DDBJ databases">
        <authorList>
            <person name="Rodrigo-Torres L."/>
            <person name="Arahal R. D."/>
            <person name="Lucena T."/>
        </authorList>
    </citation>
    <scope>NUCLEOTIDE SEQUENCE</scope>
    <source>
        <strain evidence="1">AS29M-1</strain>
    </source>
</reference>
<protein>
    <submittedName>
        <fullName evidence="1">Uncharacterized protein</fullName>
    </submittedName>
</protein>
<sequence>MKTNRNRVEIQRELIENELRKRFTIKWLKQFKGFEKVSKRKAKQIIENMIELTLILTSSVIKNK</sequence>
<proteinExistence type="predicted"/>
<dbReference type="RefSeq" id="WP_258542044.1">
    <property type="nucleotide sequence ID" value="NZ_OU015584.1"/>
</dbReference>
<dbReference type="AlphaFoldDB" id="A0A916JM41"/>
<accession>A0A916JM41</accession>
<dbReference type="KEGG" id="ptan:CRYO30217_01849"/>
<organism evidence="1 2">
    <name type="scientific">Parvicella tangerina</name>
    <dbReference type="NCBI Taxonomy" id="2829795"/>
    <lineage>
        <taxon>Bacteria</taxon>
        <taxon>Pseudomonadati</taxon>
        <taxon>Bacteroidota</taxon>
        <taxon>Flavobacteriia</taxon>
        <taxon>Flavobacteriales</taxon>
        <taxon>Parvicellaceae</taxon>
        <taxon>Parvicella</taxon>
    </lineage>
</organism>
<name>A0A916JM41_9FLAO</name>
<keyword evidence="2" id="KW-1185">Reference proteome</keyword>
<dbReference type="EMBL" id="OU015584">
    <property type="protein sequence ID" value="CAG5082237.1"/>
    <property type="molecule type" value="Genomic_DNA"/>
</dbReference>
<dbReference type="Proteomes" id="UP000683507">
    <property type="component" value="Chromosome"/>
</dbReference>
<evidence type="ECO:0000313" key="1">
    <source>
        <dbReference type="EMBL" id="CAG5082237.1"/>
    </source>
</evidence>
<gene>
    <name evidence="1" type="ORF">CRYO30217_01849</name>
</gene>